<dbReference type="SFLD" id="SFLDS00003">
    <property type="entry name" value="Haloacid_Dehalogenase"/>
    <property type="match status" value="1"/>
</dbReference>
<reference evidence="1 2" key="1">
    <citation type="journal article" date="2015" name="Plant Cell">
        <title>Oil accumulation by the oleaginous diatom Fistulifera solaris as revealed by the genome and transcriptome.</title>
        <authorList>
            <person name="Tanaka T."/>
            <person name="Maeda Y."/>
            <person name="Veluchamy A."/>
            <person name="Tanaka M."/>
            <person name="Abida H."/>
            <person name="Marechal E."/>
            <person name="Bowler C."/>
            <person name="Muto M."/>
            <person name="Sunaga Y."/>
            <person name="Tanaka M."/>
            <person name="Yoshino T."/>
            <person name="Taniguchi T."/>
            <person name="Fukuda Y."/>
            <person name="Nemoto M."/>
            <person name="Matsumoto M."/>
            <person name="Wong P.S."/>
            <person name="Aburatani S."/>
            <person name="Fujibuchi W."/>
        </authorList>
    </citation>
    <scope>NUCLEOTIDE SEQUENCE [LARGE SCALE GENOMIC DNA]</scope>
    <source>
        <strain evidence="1 2">JPCC DA0580</strain>
    </source>
</reference>
<dbReference type="SFLD" id="SFLDG01129">
    <property type="entry name" value="C1.5:_HAD__Beta-PGM__Phosphata"/>
    <property type="match status" value="1"/>
</dbReference>
<keyword evidence="2" id="KW-1185">Reference proteome</keyword>
<dbReference type="InterPro" id="IPR010036">
    <property type="entry name" value="MDP_1_eu_arc"/>
</dbReference>
<dbReference type="GO" id="GO:0003993">
    <property type="term" value="F:acid phosphatase activity"/>
    <property type="evidence" value="ECO:0007669"/>
    <property type="project" value="TreeGrafter"/>
</dbReference>
<dbReference type="EMBL" id="BDSP01000289">
    <property type="protein sequence ID" value="GAX29307.1"/>
    <property type="molecule type" value="Genomic_DNA"/>
</dbReference>
<dbReference type="PANTHER" id="PTHR17901:SF14">
    <property type="entry name" value="MAGNESIUM-DEPENDENT PHOSPHATASE 1"/>
    <property type="match status" value="1"/>
</dbReference>
<proteinExistence type="predicted"/>
<dbReference type="PANTHER" id="PTHR17901">
    <property type="entry name" value="MAGNESIUM-DEPENDENT PHOSPHATASE 1 MDP1"/>
    <property type="match status" value="1"/>
</dbReference>
<evidence type="ECO:0008006" key="3">
    <source>
        <dbReference type="Google" id="ProtNLM"/>
    </source>
</evidence>
<dbReference type="InterPro" id="IPR036412">
    <property type="entry name" value="HAD-like_sf"/>
</dbReference>
<dbReference type="Proteomes" id="UP000198406">
    <property type="component" value="Unassembled WGS sequence"/>
</dbReference>
<gene>
    <name evidence="1" type="ORF">FisN_16Hh259</name>
</gene>
<dbReference type="SUPFAM" id="SSF56784">
    <property type="entry name" value="HAD-like"/>
    <property type="match status" value="1"/>
</dbReference>
<dbReference type="InterPro" id="IPR010033">
    <property type="entry name" value="HAD_SF_ppase_IIIC"/>
</dbReference>
<dbReference type="AlphaFoldDB" id="A0A1Z5KSZ3"/>
<organism evidence="1 2">
    <name type="scientific">Fistulifera solaris</name>
    <name type="common">Oleaginous diatom</name>
    <dbReference type="NCBI Taxonomy" id="1519565"/>
    <lineage>
        <taxon>Eukaryota</taxon>
        <taxon>Sar</taxon>
        <taxon>Stramenopiles</taxon>
        <taxon>Ochrophyta</taxon>
        <taxon>Bacillariophyta</taxon>
        <taxon>Bacillariophyceae</taxon>
        <taxon>Bacillariophycidae</taxon>
        <taxon>Naviculales</taxon>
        <taxon>Naviculaceae</taxon>
        <taxon>Fistulifera</taxon>
    </lineage>
</organism>
<accession>A0A1Z5KSZ3</accession>
<dbReference type="OrthoDB" id="2865258at2759"/>
<dbReference type="NCBIfam" id="TIGR01681">
    <property type="entry name" value="HAD-SF-IIIC"/>
    <property type="match status" value="1"/>
</dbReference>
<dbReference type="Gene3D" id="3.40.50.1000">
    <property type="entry name" value="HAD superfamily/HAD-like"/>
    <property type="match status" value="1"/>
</dbReference>
<evidence type="ECO:0000313" key="2">
    <source>
        <dbReference type="Proteomes" id="UP000198406"/>
    </source>
</evidence>
<dbReference type="Pfam" id="PF12689">
    <property type="entry name" value="Acid_PPase"/>
    <property type="match status" value="1"/>
</dbReference>
<evidence type="ECO:0000313" key="1">
    <source>
        <dbReference type="EMBL" id="GAX29307.1"/>
    </source>
</evidence>
<dbReference type="InParanoid" id="A0A1Z5KSZ3"/>
<sequence>MKSKLPQYPLRLAVFDLDYTIWQPEMYQLYGRPKLVPTPSNLSSNLVKETRTKHDGMILVDSKRTNTPMRVFPGAASALYEIKELRKQGYDIQAAVSSRTDEPEWARMCMDHLVLEDGVTTLAECFGRRVEIGYNDKSLHLQRLHQATGVPYHEMCFFDNEHYNIKDVQRKLPAVKCFYTPNGMSEKAWEEAKRAFRWE</sequence>
<dbReference type="NCBIfam" id="TIGR01685">
    <property type="entry name" value="MDP-1"/>
    <property type="match status" value="1"/>
</dbReference>
<dbReference type="InterPro" id="IPR023214">
    <property type="entry name" value="HAD_sf"/>
</dbReference>
<name>A0A1Z5KSZ3_FISSO</name>
<dbReference type="SFLD" id="SFLDG01131">
    <property type="entry name" value="C1.5.2:_MDP_Like"/>
    <property type="match status" value="1"/>
</dbReference>
<comment type="caution">
    <text evidence="1">The sequence shown here is derived from an EMBL/GenBank/DDBJ whole genome shotgun (WGS) entry which is preliminary data.</text>
</comment>
<protein>
    <recommendedName>
        <fullName evidence="3">Magnesium-dependent phosphatase 1</fullName>
    </recommendedName>
</protein>